<proteinExistence type="predicted"/>
<dbReference type="InterPro" id="IPR036626">
    <property type="entry name" value="GpW_sf"/>
</dbReference>
<dbReference type="GO" id="GO:0019058">
    <property type="term" value="P:viral life cycle"/>
    <property type="evidence" value="ECO:0007669"/>
    <property type="project" value="InterPro"/>
</dbReference>
<dbReference type="InterPro" id="IPR004174">
    <property type="entry name" value="GpW"/>
</dbReference>
<dbReference type="Proteomes" id="UP000244810">
    <property type="component" value="Unassembled WGS sequence"/>
</dbReference>
<dbReference type="EMBL" id="QDDR01000006">
    <property type="protein sequence ID" value="PVE47231.1"/>
    <property type="molecule type" value="Genomic_DNA"/>
</dbReference>
<dbReference type="OrthoDB" id="7364723at2"/>
<protein>
    <recommendedName>
        <fullName evidence="3">Phage tail protein</fullName>
    </recommendedName>
</protein>
<evidence type="ECO:0008006" key="3">
    <source>
        <dbReference type="Google" id="ProtNLM"/>
    </source>
</evidence>
<dbReference type="AlphaFoldDB" id="A0A2T7URL3"/>
<accession>A0A2T7URL3</accession>
<gene>
    <name evidence="1" type="ORF">DDE23_13400</name>
</gene>
<dbReference type="Pfam" id="PF02831">
    <property type="entry name" value="gpW"/>
    <property type="match status" value="1"/>
</dbReference>
<evidence type="ECO:0000313" key="2">
    <source>
        <dbReference type="Proteomes" id="UP000244810"/>
    </source>
</evidence>
<dbReference type="SUPFAM" id="SSF64210">
    <property type="entry name" value="Head-to-tail joining protein W, gpW"/>
    <property type="match status" value="1"/>
</dbReference>
<name>A0A2T7URL3_9RHOB</name>
<keyword evidence="2" id="KW-1185">Reference proteome</keyword>
<comment type="caution">
    <text evidence="1">The sequence shown here is derived from an EMBL/GenBank/DDBJ whole genome shotgun (WGS) entry which is preliminary data.</text>
</comment>
<sequence length="68" mass="7598">MPTLQEQIAAAEKARLDLITGQAATEMRQGDESLKFQPADLAALDRHIEDLKARAGHRRRRAIGVSFR</sequence>
<dbReference type="Gene3D" id="3.30.1580.10">
    <property type="entry name" value="Head-to-tail joining protein W"/>
    <property type="match status" value="1"/>
</dbReference>
<organism evidence="1 2">
    <name type="scientific">Pararhodobacter aggregans</name>
    <dbReference type="NCBI Taxonomy" id="404875"/>
    <lineage>
        <taxon>Bacteria</taxon>
        <taxon>Pseudomonadati</taxon>
        <taxon>Pseudomonadota</taxon>
        <taxon>Alphaproteobacteria</taxon>
        <taxon>Rhodobacterales</taxon>
        <taxon>Paracoccaceae</taxon>
        <taxon>Pararhodobacter</taxon>
    </lineage>
</organism>
<reference evidence="1 2" key="1">
    <citation type="journal article" date="2011" name="Syst. Appl. Microbiol.">
        <title>Defluviimonas denitrificans gen. nov., sp. nov., and Pararhodobacter aggregans gen. nov., sp. nov., non-phototrophic Rhodobacteraceae from the biofilter of a marine aquaculture.</title>
        <authorList>
            <person name="Foesel B.U."/>
            <person name="Drake H.L."/>
            <person name="Schramm A."/>
        </authorList>
    </citation>
    <scope>NUCLEOTIDE SEQUENCE [LARGE SCALE GENOMIC DNA]</scope>
    <source>
        <strain evidence="1 2">D1-19</strain>
    </source>
</reference>
<dbReference type="RefSeq" id="WP_107752243.1">
    <property type="nucleotide sequence ID" value="NZ_QBKF01000006.1"/>
</dbReference>
<evidence type="ECO:0000313" key="1">
    <source>
        <dbReference type="EMBL" id="PVE47231.1"/>
    </source>
</evidence>